<keyword evidence="4" id="KW-1185">Reference proteome</keyword>
<dbReference type="EMBL" id="FR845719">
    <property type="protein sequence ID" value="CCA53630.1"/>
    <property type="molecule type" value="Genomic_DNA"/>
</dbReference>
<dbReference type="PATRIC" id="fig|953739.5.peg.5909"/>
<name>F2R5W9_STRVP</name>
<feature type="chain" id="PRO_5039446987" evidence="1">
    <location>
        <begin position="35"/>
        <end position="700"/>
    </location>
</feature>
<dbReference type="PROSITE" id="PS50022">
    <property type="entry name" value="FA58C_3"/>
    <property type="match status" value="1"/>
</dbReference>
<accession>F2R5W9</accession>
<dbReference type="RefSeq" id="WP_015031549.1">
    <property type="nucleotide sequence ID" value="NC_018750.1"/>
</dbReference>
<keyword evidence="1" id="KW-0732">Signal</keyword>
<feature type="domain" description="F5/8 type C" evidence="2">
    <location>
        <begin position="552"/>
        <end position="685"/>
    </location>
</feature>
<dbReference type="InterPro" id="IPR032466">
    <property type="entry name" value="Metal_Hydrolase"/>
</dbReference>
<protein>
    <submittedName>
        <fullName evidence="3">Putative secreted protein</fullName>
    </submittedName>
</protein>
<proteinExistence type="predicted"/>
<dbReference type="SUPFAM" id="SSF49785">
    <property type="entry name" value="Galactose-binding domain-like"/>
    <property type="match status" value="1"/>
</dbReference>
<dbReference type="InterPro" id="IPR008979">
    <property type="entry name" value="Galactose-bd-like_sf"/>
</dbReference>
<evidence type="ECO:0000259" key="2">
    <source>
        <dbReference type="PROSITE" id="PS50022"/>
    </source>
</evidence>
<organism evidence="3 4">
    <name type="scientific">Streptomyces venezuelae (strain ATCC 10712 / CBS 650.69 / DSM 40230 / JCM 4526 / NBRC 13096 / PD 04745)</name>
    <dbReference type="NCBI Taxonomy" id="953739"/>
    <lineage>
        <taxon>Bacteria</taxon>
        <taxon>Bacillati</taxon>
        <taxon>Actinomycetota</taxon>
        <taxon>Actinomycetes</taxon>
        <taxon>Kitasatosporales</taxon>
        <taxon>Streptomycetaceae</taxon>
        <taxon>Streptomyces</taxon>
    </lineage>
</organism>
<dbReference type="eggNOG" id="COG2355">
    <property type="taxonomic scope" value="Bacteria"/>
</dbReference>
<feature type="signal peptide" evidence="1">
    <location>
        <begin position="1"/>
        <end position="34"/>
    </location>
</feature>
<evidence type="ECO:0000313" key="4">
    <source>
        <dbReference type="Proteomes" id="UP000006854"/>
    </source>
</evidence>
<dbReference type="STRING" id="953739.SVEN_0343"/>
<dbReference type="SUPFAM" id="SSF51556">
    <property type="entry name" value="Metallo-dependent hydrolases"/>
    <property type="match status" value="1"/>
</dbReference>
<dbReference type="AlphaFoldDB" id="F2R5W9"/>
<dbReference type="InterPro" id="IPR000421">
    <property type="entry name" value="FA58C"/>
</dbReference>
<sequence length="700" mass="75451">MTRPLTRGTGGRSALLALFLALAAVLFGSGPVPAAAAGGAWWEPTSRPAADSQINVTGAPFTGTDAQGKVRGFVDAHNHLMSNEGFGGRLICGQTFSTAGAAEALKDCPEHYPDGSGALFENITGGADGHHDPVGWPTFKDWPAHNSLTHQQNYYAWVERAWRGGQRVLVNDLVTNGLICSILPRDRSCDEMTSIRLQARKTYELQDYVDGMYGGPGKGWFRIVTDAAQARSVIEQGKLAVVLGVETSEPFGCKQILDVAQCSKEDIDRGLDELYGLGVRSMFLCHKFDNALCGVRFDSGAIGTAVNIGQFLSTGTFWATEKCTGPQHDNPIGLAAAPVMAAKLPAGVSVPSYASDAKCNTRGLTRLGEHALRGMIDRGMMLELDHMSVKAAGRALDILESEEYPGVISSHSWMDLDWTERLYRLGGFVAQYMNGAEGFVGEAGQKADLRAKYKVGLGYGTDMNGVGGWPAPVGNGKPNSVTYPFRSVDGGSVIDRQVTGERTWDLNTDGAAHNGMVPDWIEQVRLTGGRGIVDEMAKGAESYLTTWKATENHEPGVNLAAGAPGSASSSEWNPFTSYAPGRALDGDTGTRWASDWSDDQWLGVDLGAVRRIGRVTLDWERAYARQYRIEVSENGTDWRTVWRTDAGDGGYDTAEFPSTSARYVRFHGERRATQWGYSLYEGRGAPRLSAQGRGPAGSHV</sequence>
<dbReference type="HOGENOM" id="CLU_012378_1_0_11"/>
<dbReference type="OrthoDB" id="6071905at2"/>
<dbReference type="Pfam" id="PF00754">
    <property type="entry name" value="F5_F8_type_C"/>
    <property type="match status" value="1"/>
</dbReference>
<dbReference type="Proteomes" id="UP000006854">
    <property type="component" value="Chromosome"/>
</dbReference>
<dbReference type="Gene3D" id="3.20.20.140">
    <property type="entry name" value="Metal-dependent hydrolases"/>
    <property type="match status" value="1"/>
</dbReference>
<evidence type="ECO:0000313" key="3">
    <source>
        <dbReference type="EMBL" id="CCA53630.1"/>
    </source>
</evidence>
<reference evidence="3 4" key="1">
    <citation type="journal article" date="2011" name="BMC Genomics">
        <title>Genome-wide analysis of the role of GlnR in Streptomyces venezuelae provides new insights into global nitrogen regulation in actinomycetes.</title>
        <authorList>
            <person name="Pullan S.T."/>
            <person name="Bibb M.J."/>
            <person name="Merrick M."/>
        </authorList>
    </citation>
    <scope>NUCLEOTIDE SEQUENCE [LARGE SCALE GENOMIC DNA]</scope>
    <source>
        <strain evidence="4">ATCC 10712 / CBS 650.69 / DSM 40230 / JCM 4526 / NBRC 13096 / PD 04745</strain>
    </source>
</reference>
<dbReference type="Gene3D" id="2.60.120.260">
    <property type="entry name" value="Galactose-binding domain-like"/>
    <property type="match status" value="1"/>
</dbReference>
<evidence type="ECO:0000256" key="1">
    <source>
        <dbReference type="SAM" id="SignalP"/>
    </source>
</evidence>
<gene>
    <name evidence="3" type="ordered locus">SVEN_0343</name>
</gene>
<dbReference type="KEGG" id="sve:SVEN_0343"/>